<dbReference type="PRINTS" id="PR00778">
    <property type="entry name" value="HTHARSR"/>
</dbReference>
<evidence type="ECO:0000313" key="6">
    <source>
        <dbReference type="Proteomes" id="UP000323521"/>
    </source>
</evidence>
<dbReference type="SUPFAM" id="SSF46785">
    <property type="entry name" value="Winged helix' DNA-binding domain"/>
    <property type="match status" value="1"/>
</dbReference>
<dbReference type="PROSITE" id="PS50987">
    <property type="entry name" value="HTH_ARSR_2"/>
    <property type="match status" value="1"/>
</dbReference>
<organism evidence="5 6">
    <name type="scientific">Formimonas warabiya</name>
    <dbReference type="NCBI Taxonomy" id="1761012"/>
    <lineage>
        <taxon>Bacteria</taxon>
        <taxon>Bacillati</taxon>
        <taxon>Bacillota</taxon>
        <taxon>Clostridia</taxon>
        <taxon>Eubacteriales</taxon>
        <taxon>Peptococcaceae</taxon>
        <taxon>Candidatus Formimonas</taxon>
    </lineage>
</organism>
<evidence type="ECO:0000256" key="3">
    <source>
        <dbReference type="ARBA" id="ARBA00023163"/>
    </source>
</evidence>
<dbReference type="InterPro" id="IPR001845">
    <property type="entry name" value="HTH_ArsR_DNA-bd_dom"/>
</dbReference>
<keyword evidence="2" id="KW-0238">DNA-binding</keyword>
<dbReference type="Pfam" id="PF01022">
    <property type="entry name" value="HTH_5"/>
    <property type="match status" value="1"/>
</dbReference>
<dbReference type="NCBIfam" id="NF033788">
    <property type="entry name" value="HTH_metalloreg"/>
    <property type="match status" value="1"/>
</dbReference>
<sequence>MFASLGNQTRLHVVEFLSRGPASVREIAEGVGIKQSITSQHLAVLQHAGITVCRREGQQHYYSLRGPRIVQILQLAEEFYELNRENLNHLWEGESE</sequence>
<evidence type="ECO:0000256" key="1">
    <source>
        <dbReference type="ARBA" id="ARBA00023015"/>
    </source>
</evidence>
<dbReference type="GO" id="GO:0003677">
    <property type="term" value="F:DNA binding"/>
    <property type="evidence" value="ECO:0007669"/>
    <property type="project" value="UniProtKB-KW"/>
</dbReference>
<dbReference type="Proteomes" id="UP000323521">
    <property type="component" value="Chromosome"/>
</dbReference>
<dbReference type="CDD" id="cd00090">
    <property type="entry name" value="HTH_ARSR"/>
    <property type="match status" value="1"/>
</dbReference>
<dbReference type="InterPro" id="IPR036388">
    <property type="entry name" value="WH-like_DNA-bd_sf"/>
</dbReference>
<dbReference type="PANTHER" id="PTHR43132:SF2">
    <property type="entry name" value="ARSENICAL RESISTANCE OPERON REPRESSOR ARSR-RELATED"/>
    <property type="match status" value="1"/>
</dbReference>
<dbReference type="InterPro" id="IPR051011">
    <property type="entry name" value="Metal_resp_trans_reg"/>
</dbReference>
<dbReference type="AlphaFoldDB" id="A0A3G1L172"/>
<dbReference type="Gene3D" id="1.10.10.10">
    <property type="entry name" value="Winged helix-like DNA-binding domain superfamily/Winged helix DNA-binding domain"/>
    <property type="match status" value="1"/>
</dbReference>
<name>A0A3G1L172_FORW1</name>
<gene>
    <name evidence="5" type="ORF">DCMF_06270</name>
</gene>
<accession>A0A3G1L172</accession>
<dbReference type="PANTHER" id="PTHR43132">
    <property type="entry name" value="ARSENICAL RESISTANCE OPERON REPRESSOR ARSR-RELATED"/>
    <property type="match status" value="1"/>
</dbReference>
<dbReference type="InterPro" id="IPR036390">
    <property type="entry name" value="WH_DNA-bd_sf"/>
</dbReference>
<evidence type="ECO:0000256" key="2">
    <source>
        <dbReference type="ARBA" id="ARBA00023125"/>
    </source>
</evidence>
<feature type="domain" description="HTH arsR-type" evidence="4">
    <location>
        <begin position="1"/>
        <end position="84"/>
    </location>
</feature>
<evidence type="ECO:0000313" key="5">
    <source>
        <dbReference type="EMBL" id="ATW28401.1"/>
    </source>
</evidence>
<proteinExistence type="predicted"/>
<dbReference type="InterPro" id="IPR011991">
    <property type="entry name" value="ArsR-like_HTH"/>
</dbReference>
<dbReference type="KEGG" id="fwa:DCMF_06270"/>
<keyword evidence="3" id="KW-0804">Transcription</keyword>
<dbReference type="GO" id="GO:0003700">
    <property type="term" value="F:DNA-binding transcription factor activity"/>
    <property type="evidence" value="ECO:0007669"/>
    <property type="project" value="InterPro"/>
</dbReference>
<keyword evidence="6" id="KW-1185">Reference proteome</keyword>
<reference evidence="5 6" key="1">
    <citation type="submission" date="2016-10" db="EMBL/GenBank/DDBJ databases">
        <title>Complete Genome Sequence of Peptococcaceae strain DCMF.</title>
        <authorList>
            <person name="Edwards R.J."/>
            <person name="Holland S.I."/>
            <person name="Deshpande N.P."/>
            <person name="Wong Y.K."/>
            <person name="Ertan H."/>
            <person name="Manefield M."/>
            <person name="Russell T.L."/>
            <person name="Lee M.J."/>
        </authorList>
    </citation>
    <scope>NUCLEOTIDE SEQUENCE [LARGE SCALE GENOMIC DNA]</scope>
    <source>
        <strain evidence="5 6">DCMF</strain>
    </source>
</reference>
<keyword evidence="1" id="KW-0805">Transcription regulation</keyword>
<evidence type="ECO:0000259" key="4">
    <source>
        <dbReference type="PROSITE" id="PS50987"/>
    </source>
</evidence>
<protein>
    <recommendedName>
        <fullName evidence="4">HTH arsR-type domain-containing protein</fullName>
    </recommendedName>
</protein>
<dbReference type="SMART" id="SM00418">
    <property type="entry name" value="HTH_ARSR"/>
    <property type="match status" value="1"/>
</dbReference>
<dbReference type="EMBL" id="CP017634">
    <property type="protein sequence ID" value="ATW28401.1"/>
    <property type="molecule type" value="Genomic_DNA"/>
</dbReference>